<feature type="region of interest" description="Disordered" evidence="1">
    <location>
        <begin position="153"/>
        <end position="216"/>
    </location>
</feature>
<dbReference type="PROSITE" id="PS00018">
    <property type="entry name" value="EF_HAND_1"/>
    <property type="match status" value="1"/>
</dbReference>
<proteinExistence type="predicted"/>
<reference evidence="2" key="1">
    <citation type="submission" date="2019-02" db="EMBL/GenBank/DDBJ databases">
        <authorList>
            <person name="Bachy C."/>
            <person name="Yung C.-M."/>
            <person name="Roux S."/>
            <person name="Sullivan M.B."/>
            <person name="Worden A.Z."/>
        </authorList>
    </citation>
    <scope>NUCLEOTIDE SEQUENCE</scope>
    <source>
        <strain evidence="2">BII-V2</strain>
    </source>
</reference>
<feature type="compositionally biased region" description="Basic residues" evidence="1">
    <location>
        <begin position="189"/>
        <end position="201"/>
    </location>
</feature>
<name>A0A7S6NY78_9PHYC</name>
<evidence type="ECO:0000256" key="1">
    <source>
        <dbReference type="SAM" id="MobiDB-lite"/>
    </source>
</evidence>
<organism evidence="2">
    <name type="scientific">Bathycoccus sp. RCC716 virus 2</name>
    <dbReference type="NCBI Taxonomy" id="2530039"/>
    <lineage>
        <taxon>Viruses</taxon>
        <taxon>Varidnaviria</taxon>
        <taxon>Bamfordvirae</taxon>
        <taxon>Nucleocytoviricota</taxon>
        <taxon>Megaviricetes</taxon>
        <taxon>Algavirales</taxon>
        <taxon>Phycodnaviridae</taxon>
        <taxon>Prasinovirus</taxon>
    </lineage>
</organism>
<dbReference type="InterPro" id="IPR018247">
    <property type="entry name" value="EF_Hand_1_Ca_BS"/>
</dbReference>
<evidence type="ECO:0000313" key="2">
    <source>
        <dbReference type="EMBL" id="QOR60326.1"/>
    </source>
</evidence>
<sequence length="311" mass="35623">MSESIENILNELVRATTRQYDQFDRNNERLLSNSELLKTLVEKVVKLDDQVSELTKAQSDSKEEIKYLREKLNVASSALVEQNKNFHEREQTCVNMVKSMMEKMDTFEKPRVKKPVNTEPRRQCKCFTKKGVQCKKYCIDGSDMCKQHTNISLTNGGVGDTLNESEPPRDTGEPDVSEESENTVVKKPDGRKRRKPAKKKIPPPVHNHEPGESSQDCELCATHGDILDPDMPDEEFMGVDVDGMTLEDRLRMVIQEEEDGKLTSNVSNTSTDTQKTSFHEQSWADMLEEEEELQNDPEYIERIKNVKVCYG</sequence>
<accession>A0A7S6NY78</accession>
<protein>
    <submittedName>
        <fullName evidence="2">Uncharacterized protein</fullName>
    </submittedName>
</protein>
<dbReference type="EMBL" id="MK522038">
    <property type="protein sequence ID" value="QOR60326.1"/>
    <property type="molecule type" value="Genomic_DNA"/>
</dbReference>